<dbReference type="GeneID" id="10601401"/>
<dbReference type="OrthoDB" id="43013at2157"/>
<reference evidence="1 2" key="1">
    <citation type="journal article" date="2011" name="Extremophiles">
        <title>Genomic analysis of Acidianus hospitalis W1 a host for studying crenarchaeal virus and plasmid life cycles.</title>
        <authorList>
            <person name="You X.Y."/>
            <person name="Liu C."/>
            <person name="Wang S.Y."/>
            <person name="Jiang C.Y."/>
            <person name="Shah S.A."/>
            <person name="Prangishvili D."/>
            <person name="She Q."/>
            <person name="Liu S.J."/>
            <person name="Garrett R.A."/>
        </authorList>
    </citation>
    <scope>NUCLEOTIDE SEQUENCE [LARGE SCALE GENOMIC DNA]</scope>
    <source>
        <strain evidence="1 2">W1</strain>
    </source>
</reference>
<evidence type="ECO:0008006" key="3">
    <source>
        <dbReference type="Google" id="ProtNLM"/>
    </source>
</evidence>
<dbReference type="Proteomes" id="UP000008458">
    <property type="component" value="Chromosome"/>
</dbReference>
<evidence type="ECO:0000313" key="1">
    <source>
        <dbReference type="EMBL" id="AEE94775.1"/>
    </source>
</evidence>
<name>F4B7M8_ACIHW</name>
<evidence type="ECO:0000313" key="2">
    <source>
        <dbReference type="Proteomes" id="UP000008458"/>
    </source>
</evidence>
<dbReference type="AlphaFoldDB" id="F4B7M8"/>
<gene>
    <name evidence="1" type="ordered locus">Ahos_1902</name>
</gene>
<keyword evidence="2" id="KW-1185">Reference proteome</keyword>
<protein>
    <recommendedName>
        <fullName evidence="3">PIN domain-containing protein</fullName>
    </recommendedName>
</protein>
<proteinExistence type="predicted"/>
<dbReference type="EMBL" id="CP002535">
    <property type="protein sequence ID" value="AEE94775.1"/>
    <property type="molecule type" value="Genomic_DNA"/>
</dbReference>
<dbReference type="KEGG" id="aho:Ahos_1902"/>
<sequence length="60" mass="6614">MLKSSGYFTIFPLSTVKGEVYKIKCKYPISLADASSIATAKVLGLSTLFRKRSLSLLKQN</sequence>
<accession>F4B7M8</accession>
<dbReference type="eggNOG" id="arCOG02221">
    <property type="taxonomic scope" value="Archaea"/>
</dbReference>
<dbReference type="HOGENOM" id="CLU_2929991_0_0_2"/>
<organism evidence="1 2">
    <name type="scientific">Acidianus hospitalis (strain W1)</name>
    <dbReference type="NCBI Taxonomy" id="933801"/>
    <lineage>
        <taxon>Archaea</taxon>
        <taxon>Thermoproteota</taxon>
        <taxon>Thermoprotei</taxon>
        <taxon>Sulfolobales</taxon>
        <taxon>Sulfolobaceae</taxon>
        <taxon>Acidianus</taxon>
    </lineage>
</organism>
<dbReference type="RefSeq" id="WP_013776690.1">
    <property type="nucleotide sequence ID" value="NC_015518.1"/>
</dbReference>
<reference key="2">
    <citation type="journal article" date="2011" name="Extremophiles">
        <title>Genomic analyses of Acidianus hospitalis W1 a host for studying crenarchaeal virus and plasmid life cycles.</title>
        <authorList>
            <person name="You X.Y."/>
            <person name="Liu C."/>
            <person name="Wang S.Y."/>
            <person name="Jiang C.Y."/>
            <person name="Shah S.A."/>
            <person name="Prangishvili D."/>
            <person name="Liu S.J."/>
            <person name="Garrett R.A."/>
        </authorList>
    </citation>
    <scope>NUCLEOTIDE SEQUENCE</scope>
    <source>
        <strain>W1</strain>
    </source>
</reference>